<sequence length="327" mass="36621">MTTSSNSANAYGAQMAKYFTMNQPPHVAIDSVVSVVRPQLAITRLIARSGIPERTASIPSEKAYVVSVHLNHANSGEWELWTDDKYTKTGAWPVGGVAMCDLESNSSIRNPGPIDWIHYHVPRATLDSLSDDAGVPRAKRLYCVYGTPDPTLHHLTQTILPCLNRPEMFSQLFMDSFTLMICSHLVGRYAQTHEAFPRFKGGLAPWQSRRVVDLFHEHLDGDIKLETLADECGLSVSHFARSFRRSFGTSAHRYLILKRVEIAKALLSETNYSLVDVAAQTGFSDQAALTRAFANVVGATPAKWRREHSRRRSFVEIPKDQFLQPHE</sequence>
<dbReference type="AlphaFoldDB" id="A0A3R9P0Q8"/>
<dbReference type="Proteomes" id="UP000269669">
    <property type="component" value="Unassembled WGS sequence"/>
</dbReference>
<dbReference type="GO" id="GO:0003700">
    <property type="term" value="F:DNA-binding transcription factor activity"/>
    <property type="evidence" value="ECO:0007669"/>
    <property type="project" value="InterPro"/>
</dbReference>
<protein>
    <submittedName>
        <fullName evidence="5">AraC family transcriptional regulator</fullName>
    </submittedName>
</protein>
<accession>A0A3R9P0Q8</accession>
<dbReference type="PANTHER" id="PTHR46796">
    <property type="entry name" value="HTH-TYPE TRANSCRIPTIONAL ACTIVATOR RHAS-RELATED"/>
    <property type="match status" value="1"/>
</dbReference>
<evidence type="ECO:0000313" key="5">
    <source>
        <dbReference type="EMBL" id="RSL18374.1"/>
    </source>
</evidence>
<organism evidence="5 6">
    <name type="scientific">Edaphobacter aggregans</name>
    <dbReference type="NCBI Taxonomy" id="570835"/>
    <lineage>
        <taxon>Bacteria</taxon>
        <taxon>Pseudomonadati</taxon>
        <taxon>Acidobacteriota</taxon>
        <taxon>Terriglobia</taxon>
        <taxon>Terriglobales</taxon>
        <taxon>Acidobacteriaceae</taxon>
        <taxon>Edaphobacter</taxon>
    </lineage>
</organism>
<dbReference type="Pfam" id="PF12833">
    <property type="entry name" value="HTH_18"/>
    <property type="match status" value="1"/>
</dbReference>
<dbReference type="InterPro" id="IPR009057">
    <property type="entry name" value="Homeodomain-like_sf"/>
</dbReference>
<dbReference type="SUPFAM" id="SSF46689">
    <property type="entry name" value="Homeodomain-like"/>
    <property type="match status" value="2"/>
</dbReference>
<dbReference type="Gene3D" id="1.10.10.60">
    <property type="entry name" value="Homeodomain-like"/>
    <property type="match status" value="1"/>
</dbReference>
<keyword evidence="2" id="KW-0238">DNA-binding</keyword>
<proteinExistence type="predicted"/>
<dbReference type="InterPro" id="IPR050204">
    <property type="entry name" value="AraC_XylS_family_regulators"/>
</dbReference>
<comment type="caution">
    <text evidence="5">The sequence shown here is derived from an EMBL/GenBank/DDBJ whole genome shotgun (WGS) entry which is preliminary data.</text>
</comment>
<evidence type="ECO:0000259" key="4">
    <source>
        <dbReference type="PROSITE" id="PS01124"/>
    </source>
</evidence>
<feature type="domain" description="HTH araC/xylS-type" evidence="4">
    <location>
        <begin position="209"/>
        <end position="307"/>
    </location>
</feature>
<dbReference type="EMBL" id="RSDW01000001">
    <property type="protein sequence ID" value="RSL18374.1"/>
    <property type="molecule type" value="Genomic_DNA"/>
</dbReference>
<dbReference type="PROSITE" id="PS01124">
    <property type="entry name" value="HTH_ARAC_FAMILY_2"/>
    <property type="match status" value="1"/>
</dbReference>
<evidence type="ECO:0000256" key="2">
    <source>
        <dbReference type="ARBA" id="ARBA00023125"/>
    </source>
</evidence>
<dbReference type="PANTHER" id="PTHR46796:SF14">
    <property type="entry name" value="TRANSCRIPTIONAL REGULATORY PROTEIN"/>
    <property type="match status" value="1"/>
</dbReference>
<evidence type="ECO:0000256" key="3">
    <source>
        <dbReference type="ARBA" id="ARBA00023163"/>
    </source>
</evidence>
<keyword evidence="6" id="KW-1185">Reference proteome</keyword>
<evidence type="ECO:0000256" key="1">
    <source>
        <dbReference type="ARBA" id="ARBA00023015"/>
    </source>
</evidence>
<dbReference type="RefSeq" id="WP_125486745.1">
    <property type="nucleotide sequence ID" value="NZ_RSDW01000001.1"/>
</dbReference>
<dbReference type="GO" id="GO:0043565">
    <property type="term" value="F:sequence-specific DNA binding"/>
    <property type="evidence" value="ECO:0007669"/>
    <property type="project" value="InterPro"/>
</dbReference>
<keyword evidence="1" id="KW-0805">Transcription regulation</keyword>
<dbReference type="SMART" id="SM00342">
    <property type="entry name" value="HTH_ARAC"/>
    <property type="match status" value="1"/>
</dbReference>
<reference evidence="5 6" key="1">
    <citation type="submission" date="2018-12" db="EMBL/GenBank/DDBJ databases">
        <title>Sequencing of bacterial isolates from soil warming experiment in Harvard Forest, Massachusetts, USA.</title>
        <authorList>
            <person name="Deangelis K."/>
        </authorList>
    </citation>
    <scope>NUCLEOTIDE SEQUENCE [LARGE SCALE GENOMIC DNA]</scope>
    <source>
        <strain evidence="5 6">EB153</strain>
    </source>
</reference>
<keyword evidence="3" id="KW-0804">Transcription</keyword>
<dbReference type="PROSITE" id="PS00041">
    <property type="entry name" value="HTH_ARAC_FAMILY_1"/>
    <property type="match status" value="1"/>
</dbReference>
<evidence type="ECO:0000313" key="6">
    <source>
        <dbReference type="Proteomes" id="UP000269669"/>
    </source>
</evidence>
<gene>
    <name evidence="5" type="ORF">EDE15_3942</name>
</gene>
<name>A0A3R9P0Q8_9BACT</name>
<dbReference type="InterPro" id="IPR018060">
    <property type="entry name" value="HTH_AraC"/>
</dbReference>
<dbReference type="InterPro" id="IPR018062">
    <property type="entry name" value="HTH_AraC-typ_CS"/>
</dbReference>
<dbReference type="OrthoDB" id="107004at2"/>